<accession>A0ABW6AEY4</accession>
<evidence type="ECO:0000313" key="2">
    <source>
        <dbReference type="Proteomes" id="UP001597512"/>
    </source>
</evidence>
<dbReference type="RefSeq" id="WP_381496869.1">
    <property type="nucleotide sequence ID" value="NZ_JBHUOM010000001.1"/>
</dbReference>
<protein>
    <recommendedName>
        <fullName evidence="3">Histidine kinase</fullName>
    </recommendedName>
</protein>
<evidence type="ECO:0008006" key="3">
    <source>
        <dbReference type="Google" id="ProtNLM"/>
    </source>
</evidence>
<evidence type="ECO:0000313" key="1">
    <source>
        <dbReference type="EMBL" id="MFD2932678.1"/>
    </source>
</evidence>
<organism evidence="1 2">
    <name type="scientific">Spirosoma flavum</name>
    <dbReference type="NCBI Taxonomy" id="2048557"/>
    <lineage>
        <taxon>Bacteria</taxon>
        <taxon>Pseudomonadati</taxon>
        <taxon>Bacteroidota</taxon>
        <taxon>Cytophagia</taxon>
        <taxon>Cytophagales</taxon>
        <taxon>Cytophagaceae</taxon>
        <taxon>Spirosoma</taxon>
    </lineage>
</organism>
<gene>
    <name evidence="1" type="ORF">ACFS25_02745</name>
</gene>
<comment type="caution">
    <text evidence="1">The sequence shown here is derived from an EMBL/GenBank/DDBJ whole genome shotgun (WGS) entry which is preliminary data.</text>
</comment>
<sequence>MSTTLAFKYRIIYESLSRFSSALSRSTTLAEVKQCLQGQVKYLFDYQLVRFCFYQQAYYIIYSLVPTQCALECGSEVLLWAHERELKDKDMPIIIDDQTLIVNSLSQDMLPLAGTPTQLWGWHMGFTAQSGMMVSVYSGNGRQFQPTDVPILKIALENLYAKLLTIRLIDELGNSKQAVEQALLGLQEQSAIIARLVATQEDIIRKRTRELETKNTRLLHLSRQHAHTIREPLSRILSLAFLMEELSADEVINEIIPLLVMTSNELDGALQQVIQSIDTDLIPGDE</sequence>
<keyword evidence="2" id="KW-1185">Reference proteome</keyword>
<proteinExistence type="predicted"/>
<dbReference type="Proteomes" id="UP001597512">
    <property type="component" value="Unassembled WGS sequence"/>
</dbReference>
<name>A0ABW6AEY4_9BACT</name>
<reference evidence="2" key="1">
    <citation type="journal article" date="2019" name="Int. J. Syst. Evol. Microbiol.">
        <title>The Global Catalogue of Microorganisms (GCM) 10K type strain sequencing project: providing services to taxonomists for standard genome sequencing and annotation.</title>
        <authorList>
            <consortium name="The Broad Institute Genomics Platform"/>
            <consortium name="The Broad Institute Genome Sequencing Center for Infectious Disease"/>
            <person name="Wu L."/>
            <person name="Ma J."/>
        </authorList>
    </citation>
    <scope>NUCLEOTIDE SEQUENCE [LARGE SCALE GENOMIC DNA]</scope>
    <source>
        <strain evidence="2">KCTC 52490</strain>
    </source>
</reference>
<dbReference type="EMBL" id="JBHUOM010000001">
    <property type="protein sequence ID" value="MFD2932678.1"/>
    <property type="molecule type" value="Genomic_DNA"/>
</dbReference>